<dbReference type="EMBL" id="JAHRHJ020000005">
    <property type="protein sequence ID" value="KAH9313748.1"/>
    <property type="molecule type" value="Genomic_DNA"/>
</dbReference>
<accession>A0AA38G2M3</accession>
<reference evidence="1 2" key="1">
    <citation type="journal article" date="2021" name="Nat. Plants">
        <title>The Taxus genome provides insights into paclitaxel biosynthesis.</title>
        <authorList>
            <person name="Xiong X."/>
            <person name="Gou J."/>
            <person name="Liao Q."/>
            <person name="Li Y."/>
            <person name="Zhou Q."/>
            <person name="Bi G."/>
            <person name="Li C."/>
            <person name="Du R."/>
            <person name="Wang X."/>
            <person name="Sun T."/>
            <person name="Guo L."/>
            <person name="Liang H."/>
            <person name="Lu P."/>
            <person name="Wu Y."/>
            <person name="Zhang Z."/>
            <person name="Ro D.K."/>
            <person name="Shang Y."/>
            <person name="Huang S."/>
            <person name="Yan J."/>
        </authorList>
    </citation>
    <scope>NUCLEOTIDE SEQUENCE [LARGE SCALE GENOMIC DNA]</scope>
    <source>
        <strain evidence="1">Ta-2019</strain>
    </source>
</reference>
<protein>
    <submittedName>
        <fullName evidence="1">Uncharacterized protein</fullName>
    </submittedName>
</protein>
<keyword evidence="2" id="KW-1185">Reference proteome</keyword>
<comment type="caution">
    <text evidence="1">The sequence shown here is derived from an EMBL/GenBank/DDBJ whole genome shotgun (WGS) entry which is preliminary data.</text>
</comment>
<dbReference type="AlphaFoldDB" id="A0AA38G2M3"/>
<gene>
    <name evidence="1" type="ORF">KI387_022375</name>
</gene>
<sequence>MGANQPNRVNRRILSQAALGHPGKMDAVDVKELKGPRTNQIMTRVKGKGQKVKRRDLK</sequence>
<evidence type="ECO:0000313" key="1">
    <source>
        <dbReference type="EMBL" id="KAH9313748.1"/>
    </source>
</evidence>
<proteinExistence type="predicted"/>
<dbReference type="Proteomes" id="UP000824469">
    <property type="component" value="Unassembled WGS sequence"/>
</dbReference>
<evidence type="ECO:0000313" key="2">
    <source>
        <dbReference type="Proteomes" id="UP000824469"/>
    </source>
</evidence>
<organism evidence="1 2">
    <name type="scientific">Taxus chinensis</name>
    <name type="common">Chinese yew</name>
    <name type="synonym">Taxus wallichiana var. chinensis</name>
    <dbReference type="NCBI Taxonomy" id="29808"/>
    <lineage>
        <taxon>Eukaryota</taxon>
        <taxon>Viridiplantae</taxon>
        <taxon>Streptophyta</taxon>
        <taxon>Embryophyta</taxon>
        <taxon>Tracheophyta</taxon>
        <taxon>Spermatophyta</taxon>
        <taxon>Pinopsida</taxon>
        <taxon>Pinidae</taxon>
        <taxon>Conifers II</taxon>
        <taxon>Cupressales</taxon>
        <taxon>Taxaceae</taxon>
        <taxon>Taxus</taxon>
    </lineage>
</organism>
<name>A0AA38G2M3_TAXCH</name>
<feature type="non-terminal residue" evidence="1">
    <location>
        <position position="58"/>
    </location>
</feature>